<sequence>MSRARTARRSGRLRPTDAAHVYVERLPDFPNVVDVWVFDTSDDSARPIDAAAASEWLRARVAGDPTFRRCLVRVPLDLDYPLWVDDPDFSIENHVSSAVATEAGWAPVEQAIAATLETPVDLSRPPWRLHLLTDVNGVAEFPASATVAVLTFHHCAGDGVRTVELAEKLFAGTATAPTPTDAASSDRSFEGLSPSRASLAATAMWRLPVSLGILMRGLGKGVLASRSVALAGRRGELPAPVGPWPVTMFNTTYSGQAGVRTVSFDLGEVRRVKAVVAGATINDVAMTVTSLAMSSYLDGRAQRPDGSLGAVVPMSWRKSDRDLATANQFCLMSVDLHTEAVCPLERLRSISATAKQEKQRQRHRAMIRLGDVADSVPAVLLRVLARRRRPASGDTLPLGNVMISNVPRSNSDLQLLDAPVAAGFGVLAIGTGEVLSHFVSSLGERLTVAVVADRRVVPDIDRYAELLEKSFAELCGALA</sequence>
<evidence type="ECO:0000256" key="3">
    <source>
        <dbReference type="ARBA" id="ARBA00009587"/>
    </source>
</evidence>
<dbReference type="InterPro" id="IPR009721">
    <property type="entry name" value="O-acyltransferase_WSD1_C"/>
</dbReference>
<evidence type="ECO:0000256" key="7">
    <source>
        <dbReference type="ARBA" id="ARBA00022798"/>
    </source>
</evidence>
<evidence type="ECO:0000313" key="13">
    <source>
        <dbReference type="EMBL" id="MDG3015626.1"/>
    </source>
</evidence>
<keyword evidence="8" id="KW-0443">Lipid metabolism</keyword>
<dbReference type="InterPro" id="IPR045034">
    <property type="entry name" value="O-acyltransferase_WSD1-like"/>
</dbReference>
<dbReference type="EC" id="2.3.1.20" evidence="4"/>
<comment type="pathway">
    <text evidence="1">Glycerolipid metabolism; triacylglycerol biosynthesis.</text>
</comment>
<gene>
    <name evidence="13" type="ORF">NVS88_13780</name>
</gene>
<dbReference type="PANTHER" id="PTHR31650">
    <property type="entry name" value="O-ACYLTRANSFERASE (WSD1-LIKE) FAMILY PROTEIN"/>
    <property type="match status" value="1"/>
</dbReference>
<comment type="similarity">
    <text evidence="3">Belongs to the long-chain O-acyltransferase family.</text>
</comment>
<proteinExistence type="inferred from homology"/>
<dbReference type="EMBL" id="JANRHA010000008">
    <property type="protein sequence ID" value="MDG3015626.1"/>
    <property type="molecule type" value="Genomic_DNA"/>
</dbReference>
<dbReference type="GO" id="GO:0071731">
    <property type="term" value="P:response to nitric oxide"/>
    <property type="evidence" value="ECO:0007669"/>
    <property type="project" value="TreeGrafter"/>
</dbReference>
<keyword evidence="6" id="KW-0808">Transferase</keyword>
<dbReference type="Pfam" id="PF03007">
    <property type="entry name" value="WS_DGAT_cat"/>
    <property type="match status" value="1"/>
</dbReference>
<dbReference type="GO" id="GO:0004144">
    <property type="term" value="F:diacylglycerol O-acyltransferase activity"/>
    <property type="evidence" value="ECO:0007669"/>
    <property type="project" value="UniProtKB-EC"/>
</dbReference>
<evidence type="ECO:0000313" key="14">
    <source>
        <dbReference type="Proteomes" id="UP001152755"/>
    </source>
</evidence>
<evidence type="ECO:0000256" key="6">
    <source>
        <dbReference type="ARBA" id="ARBA00022679"/>
    </source>
</evidence>
<dbReference type="Gene3D" id="3.30.559.10">
    <property type="entry name" value="Chloramphenicol acetyltransferase-like domain"/>
    <property type="match status" value="1"/>
</dbReference>
<dbReference type="SUPFAM" id="SSF52777">
    <property type="entry name" value="CoA-dependent acyltransferases"/>
    <property type="match status" value="1"/>
</dbReference>
<dbReference type="GO" id="GO:0006071">
    <property type="term" value="P:glycerol metabolic process"/>
    <property type="evidence" value="ECO:0007669"/>
    <property type="project" value="UniProtKB-KW"/>
</dbReference>
<evidence type="ECO:0000256" key="4">
    <source>
        <dbReference type="ARBA" id="ARBA00013244"/>
    </source>
</evidence>
<keyword evidence="5" id="KW-0444">Lipid biosynthesis</keyword>
<comment type="catalytic activity">
    <reaction evidence="10">
        <text>an acyl-CoA + a 1,2-diacyl-sn-glycerol = a triacyl-sn-glycerol + CoA</text>
        <dbReference type="Rhea" id="RHEA:10868"/>
        <dbReference type="ChEBI" id="CHEBI:17815"/>
        <dbReference type="ChEBI" id="CHEBI:57287"/>
        <dbReference type="ChEBI" id="CHEBI:58342"/>
        <dbReference type="ChEBI" id="CHEBI:64615"/>
        <dbReference type="EC" id="2.3.1.20"/>
    </reaction>
</comment>
<evidence type="ECO:0000256" key="10">
    <source>
        <dbReference type="ARBA" id="ARBA00048109"/>
    </source>
</evidence>
<accession>A0A9X4M1U5</accession>
<dbReference type="GO" id="GO:0005886">
    <property type="term" value="C:plasma membrane"/>
    <property type="evidence" value="ECO:0007669"/>
    <property type="project" value="TreeGrafter"/>
</dbReference>
<dbReference type="GO" id="GO:0019432">
    <property type="term" value="P:triglyceride biosynthetic process"/>
    <property type="evidence" value="ECO:0007669"/>
    <property type="project" value="TreeGrafter"/>
</dbReference>
<keyword evidence="7" id="KW-0319">Glycerol metabolism</keyword>
<feature type="domain" description="O-acyltransferase WSD1 C-terminal" evidence="12">
    <location>
        <begin position="327"/>
        <end position="474"/>
    </location>
</feature>
<dbReference type="GO" id="GO:0051701">
    <property type="term" value="P:biological process involved in interaction with host"/>
    <property type="evidence" value="ECO:0007669"/>
    <property type="project" value="TreeGrafter"/>
</dbReference>
<evidence type="ECO:0000256" key="5">
    <source>
        <dbReference type="ARBA" id="ARBA00022516"/>
    </source>
</evidence>
<comment type="pathway">
    <text evidence="2">Lipid metabolism.</text>
</comment>
<dbReference type="AlphaFoldDB" id="A0A9X4M1U5"/>
<protein>
    <recommendedName>
        <fullName evidence="4">diacylglycerol O-acyltransferase</fullName>
        <ecNumber evidence="4">2.3.1.20</ecNumber>
    </recommendedName>
</protein>
<evidence type="ECO:0000259" key="12">
    <source>
        <dbReference type="Pfam" id="PF06974"/>
    </source>
</evidence>
<dbReference type="GO" id="GO:0001666">
    <property type="term" value="P:response to hypoxia"/>
    <property type="evidence" value="ECO:0007669"/>
    <property type="project" value="TreeGrafter"/>
</dbReference>
<evidence type="ECO:0000256" key="1">
    <source>
        <dbReference type="ARBA" id="ARBA00004771"/>
    </source>
</evidence>
<evidence type="ECO:0000256" key="8">
    <source>
        <dbReference type="ARBA" id="ARBA00023098"/>
    </source>
</evidence>
<reference evidence="13" key="1">
    <citation type="submission" date="2022-08" db="EMBL/GenBank/DDBJ databases">
        <title>Genome analysis of Corynebacteriales strain.</title>
        <authorList>
            <person name="Lee S.D."/>
        </authorList>
    </citation>
    <scope>NUCLEOTIDE SEQUENCE</scope>
    <source>
        <strain evidence="13">D3-21</strain>
    </source>
</reference>
<dbReference type="InterPro" id="IPR023213">
    <property type="entry name" value="CAT-like_dom_sf"/>
</dbReference>
<dbReference type="InterPro" id="IPR004255">
    <property type="entry name" value="O-acyltransferase_WSD1_N"/>
</dbReference>
<dbReference type="Pfam" id="PF06974">
    <property type="entry name" value="WS_DGAT_C"/>
    <property type="match status" value="1"/>
</dbReference>
<keyword evidence="14" id="KW-1185">Reference proteome</keyword>
<dbReference type="PANTHER" id="PTHR31650:SF1">
    <property type="entry name" value="WAX ESTER SYNTHASE_DIACYLGLYCEROL ACYLTRANSFERASE 4-RELATED"/>
    <property type="match status" value="1"/>
</dbReference>
<organism evidence="13 14">
    <name type="scientific">Speluncibacter jeojiensis</name>
    <dbReference type="NCBI Taxonomy" id="2710754"/>
    <lineage>
        <taxon>Bacteria</taxon>
        <taxon>Bacillati</taxon>
        <taxon>Actinomycetota</taxon>
        <taxon>Actinomycetes</taxon>
        <taxon>Mycobacteriales</taxon>
        <taxon>Speluncibacteraceae</taxon>
        <taxon>Speluncibacter</taxon>
    </lineage>
</organism>
<name>A0A9X4M1U5_9ACTN</name>
<dbReference type="Proteomes" id="UP001152755">
    <property type="component" value="Unassembled WGS sequence"/>
</dbReference>
<comment type="caution">
    <text evidence="13">The sequence shown here is derived from an EMBL/GenBank/DDBJ whole genome shotgun (WGS) entry which is preliminary data.</text>
</comment>
<evidence type="ECO:0000256" key="9">
    <source>
        <dbReference type="ARBA" id="ARBA00023315"/>
    </source>
</evidence>
<keyword evidence="9" id="KW-0012">Acyltransferase</keyword>
<feature type="domain" description="O-acyltransferase WSD1-like N-terminal" evidence="11">
    <location>
        <begin position="13"/>
        <end position="285"/>
    </location>
</feature>
<evidence type="ECO:0000259" key="11">
    <source>
        <dbReference type="Pfam" id="PF03007"/>
    </source>
</evidence>
<evidence type="ECO:0000256" key="2">
    <source>
        <dbReference type="ARBA" id="ARBA00005189"/>
    </source>
</evidence>